<dbReference type="EMBL" id="SZZP01000002">
    <property type="protein sequence ID" value="TKV83265.1"/>
    <property type="molecule type" value="Genomic_DNA"/>
</dbReference>
<dbReference type="InterPro" id="IPR013786">
    <property type="entry name" value="AcylCoA_DH/ox_N"/>
</dbReference>
<dbReference type="Gene3D" id="1.10.540.10">
    <property type="entry name" value="Acyl-CoA dehydrogenase/oxidase, N-terminal domain"/>
    <property type="match status" value="1"/>
</dbReference>
<dbReference type="RefSeq" id="WP_137476736.1">
    <property type="nucleotide sequence ID" value="NZ_SZZP01000002.1"/>
</dbReference>
<protein>
    <recommendedName>
        <fullName evidence="11">Acyl-CoA dehydrogenase</fullName>
    </recommendedName>
</protein>
<comment type="caution">
    <text evidence="9">The sequence shown here is derived from an EMBL/GenBank/DDBJ whole genome shotgun (WGS) entry which is preliminary data.</text>
</comment>
<gene>
    <name evidence="9" type="ORF">FDV58_03225</name>
</gene>
<dbReference type="InterPro" id="IPR037069">
    <property type="entry name" value="AcylCoA_DH/ox_N_sf"/>
</dbReference>
<evidence type="ECO:0000313" key="10">
    <source>
        <dbReference type="Proteomes" id="UP000305095"/>
    </source>
</evidence>
<comment type="cofactor">
    <cofactor evidence="1 5">
        <name>FAD</name>
        <dbReference type="ChEBI" id="CHEBI:57692"/>
    </cofactor>
</comment>
<dbReference type="PANTHER" id="PTHR43884">
    <property type="entry name" value="ACYL-COA DEHYDROGENASE"/>
    <property type="match status" value="1"/>
</dbReference>
<dbReference type="GO" id="GO:0003995">
    <property type="term" value="F:acyl-CoA dehydrogenase activity"/>
    <property type="evidence" value="ECO:0007669"/>
    <property type="project" value="TreeGrafter"/>
</dbReference>
<dbReference type="Pfam" id="PF00441">
    <property type="entry name" value="Acyl-CoA_dh_1"/>
    <property type="match status" value="1"/>
</dbReference>
<evidence type="ECO:0000256" key="5">
    <source>
        <dbReference type="RuleBase" id="RU362125"/>
    </source>
</evidence>
<dbReference type="GO" id="GO:0050660">
    <property type="term" value="F:flavin adenine dinucleotide binding"/>
    <property type="evidence" value="ECO:0007669"/>
    <property type="project" value="InterPro"/>
</dbReference>
<dbReference type="SUPFAM" id="SSF47203">
    <property type="entry name" value="Acyl-CoA dehydrogenase C-terminal domain-like"/>
    <property type="match status" value="1"/>
</dbReference>
<evidence type="ECO:0000313" key="9">
    <source>
        <dbReference type="EMBL" id="TKV83265.1"/>
    </source>
</evidence>
<proteinExistence type="inferred from homology"/>
<dbReference type="SUPFAM" id="SSF56645">
    <property type="entry name" value="Acyl-CoA dehydrogenase NM domain-like"/>
    <property type="match status" value="1"/>
</dbReference>
<dbReference type="InterPro" id="IPR009075">
    <property type="entry name" value="AcylCo_DH/oxidase_C"/>
</dbReference>
<dbReference type="InterPro" id="IPR009100">
    <property type="entry name" value="AcylCoA_DH/oxidase_NM_dom_sf"/>
</dbReference>
<dbReference type="InterPro" id="IPR046373">
    <property type="entry name" value="Acyl-CoA_Oxase/DH_mid-dom_sf"/>
</dbReference>
<organism evidence="9 10">
    <name type="scientific">Bradyrhizobium elkanii</name>
    <dbReference type="NCBI Taxonomy" id="29448"/>
    <lineage>
        <taxon>Bacteria</taxon>
        <taxon>Pseudomonadati</taxon>
        <taxon>Pseudomonadota</taxon>
        <taxon>Alphaproteobacteria</taxon>
        <taxon>Hyphomicrobiales</taxon>
        <taxon>Nitrobacteraceae</taxon>
        <taxon>Bradyrhizobium</taxon>
    </lineage>
</organism>
<dbReference type="PIRSF" id="PIRSF016578">
    <property type="entry name" value="HsaA"/>
    <property type="match status" value="1"/>
</dbReference>
<dbReference type="Gene3D" id="1.20.140.10">
    <property type="entry name" value="Butyryl-CoA Dehydrogenase, subunit A, domain 3"/>
    <property type="match status" value="1"/>
</dbReference>
<evidence type="ECO:0000259" key="7">
    <source>
        <dbReference type="Pfam" id="PF02770"/>
    </source>
</evidence>
<dbReference type="InterPro" id="IPR036250">
    <property type="entry name" value="AcylCo_DH-like_C"/>
</dbReference>
<dbReference type="Pfam" id="PF02771">
    <property type="entry name" value="Acyl-CoA_dh_N"/>
    <property type="match status" value="1"/>
</dbReference>
<feature type="domain" description="Acyl-CoA oxidase/dehydrogenase middle" evidence="7">
    <location>
        <begin position="127"/>
        <end position="218"/>
    </location>
</feature>
<evidence type="ECO:0008006" key="11">
    <source>
        <dbReference type="Google" id="ProtNLM"/>
    </source>
</evidence>
<dbReference type="Proteomes" id="UP000305095">
    <property type="component" value="Unassembled WGS sequence"/>
</dbReference>
<evidence type="ECO:0000256" key="2">
    <source>
        <dbReference type="ARBA" id="ARBA00009347"/>
    </source>
</evidence>
<feature type="domain" description="Acyl-CoA dehydrogenase/oxidase N-terminal" evidence="8">
    <location>
        <begin position="7"/>
        <end position="117"/>
    </location>
</feature>
<dbReference type="Gene3D" id="2.40.110.10">
    <property type="entry name" value="Butyryl-CoA Dehydrogenase, subunit A, domain 2"/>
    <property type="match status" value="1"/>
</dbReference>
<name>A0A4V6CZB4_BRAEL</name>
<dbReference type="InterPro" id="IPR006091">
    <property type="entry name" value="Acyl-CoA_Oxase/DH_mid-dom"/>
</dbReference>
<keyword evidence="4 5" id="KW-0274">FAD</keyword>
<evidence type="ECO:0000256" key="3">
    <source>
        <dbReference type="ARBA" id="ARBA00022630"/>
    </source>
</evidence>
<sequence>MISFDITDEQSQIRDMLVAFAKNELAPRARQADEACVASADVLDETWSLGLVSLAIPEAYGGSGAPRSALTGALMLEAMGTGCTGLGGTAVASSLFVNPLIDLGSDAQKKRDLPKFCGSLRRVATLALHEDSFAFDPSRIVTRAEPDRDGWRVTGVKRLVPLGEEAEDMLVLARASDAPGIDGIKAFIVAPRAEGVTIARESGTIGLTPMRFARVELAGVLLPADAILGEGGGADIRPLLASLRIGGAALAVGLARAVTDFAIPYARERVAFGEPIAKKQSIAFMLADMHIECDAMRWLVWKAAAAFDRGIDVSKTALLAQNYVNRRAIKIADDGLQIFGGHGYIRDLPLELWLRNARMLTIHSALAAA</sequence>
<dbReference type="GO" id="GO:0046359">
    <property type="term" value="P:butyrate catabolic process"/>
    <property type="evidence" value="ECO:0007669"/>
    <property type="project" value="TreeGrafter"/>
</dbReference>
<evidence type="ECO:0000259" key="8">
    <source>
        <dbReference type="Pfam" id="PF02771"/>
    </source>
</evidence>
<comment type="similarity">
    <text evidence="2 5">Belongs to the acyl-CoA dehydrogenase family.</text>
</comment>
<feature type="domain" description="Acyl-CoA dehydrogenase/oxidase C-terminal" evidence="6">
    <location>
        <begin position="240"/>
        <end position="362"/>
    </location>
</feature>
<reference evidence="9 10" key="1">
    <citation type="submission" date="2019-05" db="EMBL/GenBank/DDBJ databases">
        <title>Draft Genome of Bradyrhizobium elkanii strain SEMIA 938, Used in Commercial Inoculants for Lupinus spp. in Brazil.</title>
        <authorList>
            <person name="Hungria M."/>
            <person name="Delamuta J.R.M."/>
            <person name="Ribeiro R.A."/>
            <person name="Nogueira M.A."/>
        </authorList>
    </citation>
    <scope>NUCLEOTIDE SEQUENCE [LARGE SCALE GENOMIC DNA]</scope>
    <source>
        <strain evidence="9 10">Semia 938</strain>
    </source>
</reference>
<keyword evidence="3 5" id="KW-0285">Flavoprotein</keyword>
<evidence type="ECO:0000256" key="4">
    <source>
        <dbReference type="ARBA" id="ARBA00022827"/>
    </source>
</evidence>
<accession>A0A4V6CZB4</accession>
<dbReference type="GO" id="GO:0033539">
    <property type="term" value="P:fatty acid beta-oxidation using acyl-CoA dehydrogenase"/>
    <property type="evidence" value="ECO:0007669"/>
    <property type="project" value="TreeGrafter"/>
</dbReference>
<keyword evidence="5" id="KW-0560">Oxidoreductase</keyword>
<dbReference type="Pfam" id="PF02770">
    <property type="entry name" value="Acyl-CoA_dh_M"/>
    <property type="match status" value="1"/>
</dbReference>
<evidence type="ECO:0000259" key="6">
    <source>
        <dbReference type="Pfam" id="PF00441"/>
    </source>
</evidence>
<dbReference type="PANTHER" id="PTHR43884:SF12">
    <property type="entry name" value="ISOVALERYL-COA DEHYDROGENASE, MITOCHONDRIAL-RELATED"/>
    <property type="match status" value="1"/>
</dbReference>
<evidence type="ECO:0000256" key="1">
    <source>
        <dbReference type="ARBA" id="ARBA00001974"/>
    </source>
</evidence>
<dbReference type="AlphaFoldDB" id="A0A4V6CZB4"/>